<comment type="similarity">
    <text evidence="15">Belongs to the phosphofructokinase type A (PFKA) family. ATP-dependent PFK group I subfamily. Eukaryotic two domain clade "E" sub-subfamily.</text>
</comment>
<keyword evidence="9 15" id="KW-0547">Nucleotide-binding</keyword>
<evidence type="ECO:0000256" key="9">
    <source>
        <dbReference type="ARBA" id="ARBA00022741"/>
    </source>
</evidence>
<dbReference type="GO" id="GO:0006002">
    <property type="term" value="P:fructose 6-phosphate metabolic process"/>
    <property type="evidence" value="ECO:0007669"/>
    <property type="project" value="InterPro"/>
</dbReference>
<dbReference type="InParanoid" id="A0A6P7FHM9"/>
<dbReference type="InterPro" id="IPR035966">
    <property type="entry name" value="PKF_sf"/>
</dbReference>
<comment type="catalytic activity">
    <reaction evidence="14 15">
        <text>beta-D-fructose 6-phosphate + ATP = beta-D-fructose 1,6-bisphosphate + ADP + H(+)</text>
        <dbReference type="Rhea" id="RHEA:16109"/>
        <dbReference type="ChEBI" id="CHEBI:15378"/>
        <dbReference type="ChEBI" id="CHEBI:30616"/>
        <dbReference type="ChEBI" id="CHEBI:32966"/>
        <dbReference type="ChEBI" id="CHEBI:57634"/>
        <dbReference type="ChEBI" id="CHEBI:456216"/>
        <dbReference type="EC" id="2.7.1.11"/>
    </reaction>
</comment>
<comment type="pathway">
    <text evidence="3 15">Carbohydrate degradation; glycolysis; D-glyceraldehyde 3-phosphate and glycerone phosphate from D-glucose: step 3/4.</text>
</comment>
<dbReference type="InterPro" id="IPR015912">
    <property type="entry name" value="Phosphofructokinase_CS"/>
</dbReference>
<keyword evidence="13 15" id="KW-0324">Glycolysis</keyword>
<dbReference type="EC" id="2.7.1.11" evidence="4 15"/>
<dbReference type="PANTHER" id="PTHR13697">
    <property type="entry name" value="PHOSPHOFRUCTOKINASE"/>
    <property type="match status" value="1"/>
</dbReference>
<reference evidence="17" key="1">
    <citation type="submission" date="2025-08" db="UniProtKB">
        <authorList>
            <consortium name="RefSeq"/>
        </authorList>
    </citation>
    <scope>IDENTIFICATION</scope>
    <source>
        <tissue evidence="17">Whole insect</tissue>
    </source>
</reference>
<evidence type="ECO:0000256" key="11">
    <source>
        <dbReference type="ARBA" id="ARBA00022840"/>
    </source>
</evidence>
<dbReference type="Gene3D" id="3.40.50.450">
    <property type="match status" value="3"/>
</dbReference>
<protein>
    <recommendedName>
        <fullName evidence="4 15">6-phosphofructokinase</fullName>
        <ecNumber evidence="4 15">2.7.1.11</ecNumber>
    </recommendedName>
    <alternativeName>
        <fullName evidence="15">Phosphohexokinase</fullName>
    </alternativeName>
</protein>
<name>A0A6P7FHM9_DIAVI</name>
<evidence type="ECO:0000259" key="16">
    <source>
        <dbReference type="Pfam" id="PF00365"/>
    </source>
</evidence>
<dbReference type="PROSITE" id="PS00433">
    <property type="entry name" value="PHOSPHOFRUCTOKINASE"/>
    <property type="match status" value="1"/>
</dbReference>
<dbReference type="GO" id="GO:0005945">
    <property type="term" value="C:6-phosphofructokinase complex"/>
    <property type="evidence" value="ECO:0007669"/>
    <property type="project" value="TreeGrafter"/>
</dbReference>
<evidence type="ECO:0000256" key="13">
    <source>
        <dbReference type="ARBA" id="ARBA00023152"/>
    </source>
</evidence>
<organism evidence="17">
    <name type="scientific">Diabrotica virgifera virgifera</name>
    <name type="common">western corn rootworm</name>
    <dbReference type="NCBI Taxonomy" id="50390"/>
    <lineage>
        <taxon>Eukaryota</taxon>
        <taxon>Metazoa</taxon>
        <taxon>Ecdysozoa</taxon>
        <taxon>Arthropoda</taxon>
        <taxon>Hexapoda</taxon>
        <taxon>Insecta</taxon>
        <taxon>Pterygota</taxon>
        <taxon>Neoptera</taxon>
        <taxon>Endopterygota</taxon>
        <taxon>Coleoptera</taxon>
        <taxon>Polyphaga</taxon>
        <taxon>Cucujiformia</taxon>
        <taxon>Chrysomeloidea</taxon>
        <taxon>Chrysomelidae</taxon>
        <taxon>Galerucinae</taxon>
        <taxon>Diabroticina</taxon>
        <taxon>Diabroticites</taxon>
        <taxon>Diabrotica</taxon>
    </lineage>
</organism>
<keyword evidence="12" id="KW-0460">Magnesium</keyword>
<evidence type="ECO:0000256" key="12">
    <source>
        <dbReference type="ARBA" id="ARBA00022842"/>
    </source>
</evidence>
<dbReference type="FunFam" id="3.40.50.450:FF:000043">
    <property type="entry name" value="ATP-dependent 6-phosphofructokinase, platelet type"/>
    <property type="match status" value="1"/>
</dbReference>
<accession>A0A6P7FHM9</accession>
<dbReference type="PRINTS" id="PR00476">
    <property type="entry name" value="PHFRCTKINASE"/>
</dbReference>
<dbReference type="GO" id="GO:0003872">
    <property type="term" value="F:6-phosphofructokinase activity"/>
    <property type="evidence" value="ECO:0007669"/>
    <property type="project" value="UniProtKB-EC"/>
</dbReference>
<dbReference type="GO" id="GO:0070095">
    <property type="term" value="F:fructose-6-phosphate binding"/>
    <property type="evidence" value="ECO:0007669"/>
    <property type="project" value="TreeGrafter"/>
</dbReference>
<dbReference type="PANTHER" id="PTHR13697:SF4">
    <property type="entry name" value="ATP-DEPENDENT 6-PHOSPHOFRUCTOKINASE"/>
    <property type="match status" value="1"/>
</dbReference>
<evidence type="ECO:0000256" key="10">
    <source>
        <dbReference type="ARBA" id="ARBA00022777"/>
    </source>
</evidence>
<evidence type="ECO:0000256" key="5">
    <source>
        <dbReference type="ARBA" id="ARBA00022490"/>
    </source>
</evidence>
<evidence type="ECO:0000256" key="6">
    <source>
        <dbReference type="ARBA" id="ARBA00022533"/>
    </source>
</evidence>
<evidence type="ECO:0000256" key="14">
    <source>
        <dbReference type="ARBA" id="ARBA00048070"/>
    </source>
</evidence>
<proteinExistence type="inferred from homology"/>
<dbReference type="InterPro" id="IPR009161">
    <property type="entry name" value="6-Pfructokinase_euk"/>
</dbReference>
<keyword evidence="6" id="KW-0021">Allosteric enzyme</keyword>
<evidence type="ECO:0000256" key="15">
    <source>
        <dbReference type="PIRNR" id="PIRNR000533"/>
    </source>
</evidence>
<evidence type="ECO:0000256" key="8">
    <source>
        <dbReference type="ARBA" id="ARBA00022723"/>
    </source>
</evidence>
<dbReference type="PIRSF" id="PIRSF000533">
    <property type="entry name" value="ATP_PFK_euk"/>
    <property type="match status" value="1"/>
</dbReference>
<dbReference type="RefSeq" id="XP_028135391.1">
    <property type="nucleotide sequence ID" value="XM_028279590.1"/>
</dbReference>
<dbReference type="GO" id="GO:0005524">
    <property type="term" value="F:ATP binding"/>
    <property type="evidence" value="ECO:0007669"/>
    <property type="project" value="UniProtKB-KW"/>
</dbReference>
<dbReference type="GO" id="GO:0030388">
    <property type="term" value="P:fructose 1,6-bisphosphate metabolic process"/>
    <property type="evidence" value="ECO:0007669"/>
    <property type="project" value="TreeGrafter"/>
</dbReference>
<comment type="subcellular location">
    <subcellularLocation>
        <location evidence="2">Cytoplasm</location>
    </subcellularLocation>
</comment>
<evidence type="ECO:0000256" key="7">
    <source>
        <dbReference type="ARBA" id="ARBA00022679"/>
    </source>
</evidence>
<dbReference type="AlphaFoldDB" id="A0A6P7FHM9"/>
<dbReference type="GO" id="GO:0048029">
    <property type="term" value="F:monosaccharide binding"/>
    <property type="evidence" value="ECO:0007669"/>
    <property type="project" value="TreeGrafter"/>
</dbReference>
<evidence type="ECO:0000313" key="17">
    <source>
        <dbReference type="RefSeq" id="XP_028135391.1"/>
    </source>
</evidence>
<gene>
    <name evidence="17" type="primary">LOC114330264</name>
</gene>
<dbReference type="GO" id="GO:0046872">
    <property type="term" value="F:metal ion binding"/>
    <property type="evidence" value="ECO:0007669"/>
    <property type="project" value="UniProtKB-KW"/>
</dbReference>
<keyword evidence="11 15" id="KW-0067">ATP-binding</keyword>
<dbReference type="UniPathway" id="UPA00109">
    <property type="reaction ID" value="UER00182"/>
</dbReference>
<evidence type="ECO:0000256" key="3">
    <source>
        <dbReference type="ARBA" id="ARBA00004679"/>
    </source>
</evidence>
<dbReference type="GO" id="GO:0016208">
    <property type="term" value="F:AMP binding"/>
    <property type="evidence" value="ECO:0007669"/>
    <property type="project" value="TreeGrafter"/>
</dbReference>
<evidence type="ECO:0000256" key="4">
    <source>
        <dbReference type="ARBA" id="ARBA00012055"/>
    </source>
</evidence>
<evidence type="ECO:0000256" key="1">
    <source>
        <dbReference type="ARBA" id="ARBA00001946"/>
    </source>
</evidence>
<dbReference type="GO" id="GO:0061621">
    <property type="term" value="P:canonical glycolysis"/>
    <property type="evidence" value="ECO:0007669"/>
    <property type="project" value="TreeGrafter"/>
</dbReference>
<dbReference type="InterPro" id="IPR000023">
    <property type="entry name" value="Phosphofructokinase_dom"/>
</dbReference>
<dbReference type="InterPro" id="IPR022953">
    <property type="entry name" value="ATP_PFK"/>
</dbReference>
<keyword evidence="8" id="KW-0479">Metal-binding</keyword>
<evidence type="ECO:0000256" key="2">
    <source>
        <dbReference type="ARBA" id="ARBA00004496"/>
    </source>
</evidence>
<comment type="cofactor">
    <cofactor evidence="1">
        <name>Mg(2+)</name>
        <dbReference type="ChEBI" id="CHEBI:18420"/>
    </cofactor>
</comment>
<dbReference type="Pfam" id="PF00365">
    <property type="entry name" value="PFK"/>
    <property type="match status" value="2"/>
</dbReference>
<keyword evidence="7 15" id="KW-0808">Transferase</keyword>
<keyword evidence="10 15" id="KW-0418">Kinase</keyword>
<keyword evidence="5" id="KW-0963">Cytoplasm</keyword>
<feature type="domain" description="Phosphofructokinase" evidence="16">
    <location>
        <begin position="21"/>
        <end position="304"/>
    </location>
</feature>
<dbReference type="GO" id="GO:0042802">
    <property type="term" value="F:identical protein binding"/>
    <property type="evidence" value="ECO:0007669"/>
    <property type="project" value="TreeGrafter"/>
</dbReference>
<dbReference type="SUPFAM" id="SSF53784">
    <property type="entry name" value="Phosphofructokinase"/>
    <property type="match status" value="2"/>
</dbReference>
<feature type="domain" description="Phosphofructokinase" evidence="16">
    <location>
        <begin position="376"/>
        <end position="659"/>
    </location>
</feature>
<dbReference type="FunFam" id="3.40.50.460:FF:000008">
    <property type="entry name" value="ATP-dependent 6-phosphofructokinase"/>
    <property type="match status" value="1"/>
</dbReference>
<dbReference type="FunCoup" id="A0A6P7FHM9">
    <property type="interactions" value="757"/>
</dbReference>
<sequence length="752" mass="83121">MTDSSSKSKFIERGAYKGKGLAVFTSGGDSQGMNAAVRAVVRMGIYLGCKVYFIKEGYQGMVDGGDNIVEANWSSVSCIIHKGGTIIGSARCMDFKERAGRLKAAKNLVDRGINHLVVIGGDGSLTGADLFRQEWSSLLDELLSGGQITPELRDKNKNLQIVGLVGSIDNDFCGTDMTIGTDSALHRIIEAIDAIVSTAYSHQRTFIMEVMGRHCGYLAIVAALTTEADYVFIPESPPPGDWKKRLCDKLEQGSRMGAEAVMALMESTEETEACVISLDGNQAVRIPLMEGVKQTKAVAKAMDEKQWDKAVELRGKSFQRNLETYKLLTRLKPPKEFFEDGAKIKSANREPVDFCHQTNNRLHKQDTLWGSEGYVMAVIHVGAPACGMNAAVRSFVRNCIYRGDTVIGIHDGWEGLLAGNVKKMAWSDVTGWVGQGGAYLGTKRSLPTNKLDQVAKRLVEYGIQALLIIGGFEAYQSGLMFTENRDKYEAFRIPIMVIPSTISNNVPGTEFSLGCDTALNEITEICDRIRQSAQGTKRRVFVIETMGGYCGYLATLAGLAGGADAAYIHEEKFTIKELQEDVYHMAAKMSEGVQRGLILRNEKASDNYNTEFIYRLYSEEGKGLFSARMNILGHMQQGGSPTPFDRNLGTKMAAKAVDWFVCQLKNNMVDGKPNCTDPNTACLLGVLKRQYKCTPLSVLKEETNFDKRIPKEQWWLKLRPLLRILAKHDSAYQEEGMYLTVEEHNQADNLYG</sequence>
<dbReference type="Gene3D" id="3.40.50.460">
    <property type="entry name" value="Phosphofructokinase domain"/>
    <property type="match status" value="1"/>
</dbReference>